<dbReference type="InterPro" id="IPR002761">
    <property type="entry name" value="Diphthami_syn_dom"/>
</dbReference>
<name>A0A0F8Z5H6_9ZZZZ</name>
<evidence type="ECO:0000259" key="1">
    <source>
        <dbReference type="Pfam" id="PF01902"/>
    </source>
</evidence>
<sequence length="55" mass="6521">FKTLNKKYKINPAGEGGEFETFVLYCPLFKKELKIKSFKDFSTGENSWRREIKVE</sequence>
<feature type="domain" description="Diphthamide synthase" evidence="1">
    <location>
        <begin position="2"/>
        <end position="52"/>
    </location>
</feature>
<protein>
    <recommendedName>
        <fullName evidence="1">Diphthamide synthase domain-containing protein</fullName>
    </recommendedName>
</protein>
<comment type="caution">
    <text evidence="2">The sequence shown here is derived from an EMBL/GenBank/DDBJ whole genome shotgun (WGS) entry which is preliminary data.</text>
</comment>
<gene>
    <name evidence="2" type="ORF">LCGC14_2737520</name>
</gene>
<dbReference type="Gene3D" id="3.90.1490.10">
    <property type="entry name" value="putative n-type atp pyrophosphatase, domain 2"/>
    <property type="match status" value="1"/>
</dbReference>
<evidence type="ECO:0000313" key="2">
    <source>
        <dbReference type="EMBL" id="KKK89003.1"/>
    </source>
</evidence>
<feature type="non-terminal residue" evidence="2">
    <location>
        <position position="1"/>
    </location>
</feature>
<accession>A0A0F8Z5H6</accession>
<dbReference type="SUPFAM" id="SSF52402">
    <property type="entry name" value="Adenine nucleotide alpha hydrolases-like"/>
    <property type="match status" value="1"/>
</dbReference>
<dbReference type="EMBL" id="LAZR01049712">
    <property type="protein sequence ID" value="KKK89003.1"/>
    <property type="molecule type" value="Genomic_DNA"/>
</dbReference>
<dbReference type="Pfam" id="PF01902">
    <property type="entry name" value="Diphthami_syn_2"/>
    <property type="match status" value="1"/>
</dbReference>
<proteinExistence type="predicted"/>
<organism evidence="2">
    <name type="scientific">marine sediment metagenome</name>
    <dbReference type="NCBI Taxonomy" id="412755"/>
    <lineage>
        <taxon>unclassified sequences</taxon>
        <taxon>metagenomes</taxon>
        <taxon>ecological metagenomes</taxon>
    </lineage>
</organism>
<dbReference type="AlphaFoldDB" id="A0A0F8Z5H6"/>
<reference evidence="2" key="1">
    <citation type="journal article" date="2015" name="Nature">
        <title>Complex archaea that bridge the gap between prokaryotes and eukaryotes.</title>
        <authorList>
            <person name="Spang A."/>
            <person name="Saw J.H."/>
            <person name="Jorgensen S.L."/>
            <person name="Zaremba-Niedzwiedzka K."/>
            <person name="Martijn J."/>
            <person name="Lind A.E."/>
            <person name="van Eijk R."/>
            <person name="Schleper C."/>
            <person name="Guy L."/>
            <person name="Ettema T.J."/>
        </authorList>
    </citation>
    <scope>NUCLEOTIDE SEQUENCE</scope>
</reference>